<proteinExistence type="predicted"/>
<evidence type="ECO:0000313" key="2">
    <source>
        <dbReference type="Proteomes" id="UP000184192"/>
    </source>
</evidence>
<sequence length="55" mass="6566">MYLINRIVCVSSDTRSAYNVELQTEDLEKTRAELVGMYQCERINFEYTELKEKIK</sequence>
<keyword evidence="2" id="KW-1185">Reference proteome</keyword>
<protein>
    <submittedName>
        <fullName evidence="1">Uncharacterized protein</fullName>
    </submittedName>
</protein>
<evidence type="ECO:0000313" key="1">
    <source>
        <dbReference type="EMBL" id="SHI88068.1"/>
    </source>
</evidence>
<name>A0A1M6ERN1_9BACE</name>
<dbReference type="AlphaFoldDB" id="A0A1M6ERN1"/>
<gene>
    <name evidence="1" type="ORF">SAMN05444350_11028</name>
</gene>
<reference evidence="2" key="1">
    <citation type="submission" date="2016-11" db="EMBL/GenBank/DDBJ databases">
        <authorList>
            <person name="Varghese N."/>
            <person name="Submissions S."/>
        </authorList>
    </citation>
    <scope>NUCLEOTIDE SEQUENCE [LARGE SCALE GENOMIC DNA]</scope>
    <source>
        <strain evidence="2">DSM 26884</strain>
    </source>
</reference>
<dbReference type="EMBL" id="FQZN01000010">
    <property type="protein sequence ID" value="SHI88068.1"/>
    <property type="molecule type" value="Genomic_DNA"/>
</dbReference>
<dbReference type="Proteomes" id="UP000184192">
    <property type="component" value="Unassembled WGS sequence"/>
</dbReference>
<organism evidence="1 2">
    <name type="scientific">Bacteroides stercorirosoris</name>
    <dbReference type="NCBI Taxonomy" id="871324"/>
    <lineage>
        <taxon>Bacteria</taxon>
        <taxon>Pseudomonadati</taxon>
        <taxon>Bacteroidota</taxon>
        <taxon>Bacteroidia</taxon>
        <taxon>Bacteroidales</taxon>
        <taxon>Bacteroidaceae</taxon>
        <taxon>Bacteroides</taxon>
    </lineage>
</organism>
<accession>A0A1M6ERN1</accession>